<dbReference type="EMBL" id="MU864015">
    <property type="protein sequence ID" value="KAK4195368.1"/>
    <property type="molecule type" value="Genomic_DNA"/>
</dbReference>
<dbReference type="Proteomes" id="UP001303160">
    <property type="component" value="Unassembled WGS sequence"/>
</dbReference>
<evidence type="ECO:0000313" key="2">
    <source>
        <dbReference type="Proteomes" id="UP001303160"/>
    </source>
</evidence>
<feature type="non-terminal residue" evidence="1">
    <location>
        <position position="1"/>
    </location>
</feature>
<dbReference type="AlphaFoldDB" id="A0AAN7AQ96"/>
<evidence type="ECO:0000313" key="1">
    <source>
        <dbReference type="EMBL" id="KAK4195368.1"/>
    </source>
</evidence>
<comment type="caution">
    <text evidence="1">The sequence shown here is derived from an EMBL/GenBank/DDBJ whole genome shotgun (WGS) entry which is preliminary data.</text>
</comment>
<sequence length="54" mass="6185">VSIFTQTTIPNNIGSLNPHVINAFKFLNIIRTSNNRILSRLAYIKLIDVFELLK</sequence>
<proteinExistence type="predicted"/>
<organism evidence="1 2">
    <name type="scientific">Triangularia verruculosa</name>
    <dbReference type="NCBI Taxonomy" id="2587418"/>
    <lineage>
        <taxon>Eukaryota</taxon>
        <taxon>Fungi</taxon>
        <taxon>Dikarya</taxon>
        <taxon>Ascomycota</taxon>
        <taxon>Pezizomycotina</taxon>
        <taxon>Sordariomycetes</taxon>
        <taxon>Sordariomycetidae</taxon>
        <taxon>Sordariales</taxon>
        <taxon>Podosporaceae</taxon>
        <taxon>Triangularia</taxon>
    </lineage>
</organism>
<keyword evidence="2" id="KW-1185">Reference proteome</keyword>
<gene>
    <name evidence="1" type="ORF">QBC40DRAFT_185915</name>
</gene>
<name>A0AAN7AQ96_9PEZI</name>
<protein>
    <submittedName>
        <fullName evidence="1">Uncharacterized protein</fullName>
    </submittedName>
</protein>
<reference evidence="1" key="1">
    <citation type="journal article" date="2023" name="Mol. Phylogenet. Evol.">
        <title>Genome-scale phylogeny and comparative genomics of the fungal order Sordariales.</title>
        <authorList>
            <person name="Hensen N."/>
            <person name="Bonometti L."/>
            <person name="Westerberg I."/>
            <person name="Brannstrom I.O."/>
            <person name="Guillou S."/>
            <person name="Cros-Aarteil S."/>
            <person name="Calhoun S."/>
            <person name="Haridas S."/>
            <person name="Kuo A."/>
            <person name="Mondo S."/>
            <person name="Pangilinan J."/>
            <person name="Riley R."/>
            <person name="LaButti K."/>
            <person name="Andreopoulos B."/>
            <person name="Lipzen A."/>
            <person name="Chen C."/>
            <person name="Yan M."/>
            <person name="Daum C."/>
            <person name="Ng V."/>
            <person name="Clum A."/>
            <person name="Steindorff A."/>
            <person name="Ohm R.A."/>
            <person name="Martin F."/>
            <person name="Silar P."/>
            <person name="Natvig D.O."/>
            <person name="Lalanne C."/>
            <person name="Gautier V."/>
            <person name="Ament-Velasquez S.L."/>
            <person name="Kruys A."/>
            <person name="Hutchinson M.I."/>
            <person name="Powell A.J."/>
            <person name="Barry K."/>
            <person name="Miller A.N."/>
            <person name="Grigoriev I.V."/>
            <person name="Debuchy R."/>
            <person name="Gladieux P."/>
            <person name="Hiltunen Thoren M."/>
            <person name="Johannesson H."/>
        </authorList>
    </citation>
    <scope>NUCLEOTIDE SEQUENCE</scope>
    <source>
        <strain evidence="1">CBS 315.58</strain>
    </source>
</reference>
<reference evidence="1" key="2">
    <citation type="submission" date="2023-05" db="EMBL/GenBank/DDBJ databases">
        <authorList>
            <consortium name="Lawrence Berkeley National Laboratory"/>
            <person name="Steindorff A."/>
            <person name="Hensen N."/>
            <person name="Bonometti L."/>
            <person name="Westerberg I."/>
            <person name="Brannstrom I.O."/>
            <person name="Guillou S."/>
            <person name="Cros-Aarteil S."/>
            <person name="Calhoun S."/>
            <person name="Haridas S."/>
            <person name="Kuo A."/>
            <person name="Mondo S."/>
            <person name="Pangilinan J."/>
            <person name="Riley R."/>
            <person name="Labutti K."/>
            <person name="Andreopoulos B."/>
            <person name="Lipzen A."/>
            <person name="Chen C."/>
            <person name="Yanf M."/>
            <person name="Daum C."/>
            <person name="Ng V."/>
            <person name="Clum A."/>
            <person name="Ohm R."/>
            <person name="Martin F."/>
            <person name="Silar P."/>
            <person name="Natvig D."/>
            <person name="Lalanne C."/>
            <person name="Gautier V."/>
            <person name="Ament-Velasquez S.L."/>
            <person name="Kruys A."/>
            <person name="Hutchinson M.I."/>
            <person name="Powell A.J."/>
            <person name="Barry K."/>
            <person name="Miller A.N."/>
            <person name="Grigoriev I.V."/>
            <person name="Debuchy R."/>
            <person name="Gladieux P."/>
            <person name="Thoren M.H."/>
            <person name="Johannesson H."/>
        </authorList>
    </citation>
    <scope>NUCLEOTIDE SEQUENCE</scope>
    <source>
        <strain evidence="1">CBS 315.58</strain>
    </source>
</reference>
<accession>A0AAN7AQ96</accession>